<comment type="subcellular location">
    <subcellularLocation>
        <location evidence="6">Cytoplasm</location>
    </subcellularLocation>
</comment>
<dbReference type="NCBIfam" id="TIGR00302">
    <property type="entry name" value="phosphoribosylformylglycinamidine synthase subunit PurS"/>
    <property type="match status" value="1"/>
</dbReference>
<accession>A0A7C5QZV6</accession>
<keyword evidence="1 6" id="KW-0963">Cytoplasm</keyword>
<dbReference type="Pfam" id="PF02700">
    <property type="entry name" value="PurS"/>
    <property type="match status" value="1"/>
</dbReference>
<organism evidence="7">
    <name type="scientific">Hellea balneolensis</name>
    <dbReference type="NCBI Taxonomy" id="287478"/>
    <lineage>
        <taxon>Bacteria</taxon>
        <taxon>Pseudomonadati</taxon>
        <taxon>Pseudomonadota</taxon>
        <taxon>Alphaproteobacteria</taxon>
        <taxon>Maricaulales</taxon>
        <taxon>Robiginitomaculaceae</taxon>
        <taxon>Hellea</taxon>
    </lineage>
</organism>
<dbReference type="InterPro" id="IPR003850">
    <property type="entry name" value="PurS"/>
</dbReference>
<evidence type="ECO:0000256" key="5">
    <source>
        <dbReference type="ARBA" id="ARBA00022840"/>
    </source>
</evidence>
<dbReference type="Gene3D" id="3.30.1280.10">
    <property type="entry name" value="Phosphoribosylformylglycinamidine synthase subunit PurS"/>
    <property type="match status" value="1"/>
</dbReference>
<reference evidence="7" key="1">
    <citation type="journal article" date="2020" name="mSystems">
        <title>Genome- and Community-Level Interaction Insights into Carbon Utilization and Element Cycling Functions of Hydrothermarchaeota in Hydrothermal Sediment.</title>
        <authorList>
            <person name="Zhou Z."/>
            <person name="Liu Y."/>
            <person name="Xu W."/>
            <person name="Pan J."/>
            <person name="Luo Z.H."/>
            <person name="Li M."/>
        </authorList>
    </citation>
    <scope>NUCLEOTIDE SEQUENCE [LARGE SCALE GENOMIC DNA]</scope>
    <source>
        <strain evidence="7">HyVt-485</strain>
    </source>
</reference>
<protein>
    <recommendedName>
        <fullName evidence="6">Phosphoribosylformylglycinamidine synthase subunit PurS</fullName>
        <shortName evidence="6">FGAM synthase</shortName>
        <ecNumber evidence="6">6.3.5.3</ecNumber>
    </recommendedName>
    <alternativeName>
        <fullName evidence="6">Formylglycinamide ribonucleotide amidotransferase subunit III</fullName>
        <shortName evidence="6">FGAR amidotransferase III</shortName>
        <shortName evidence="6">FGAR-AT III</shortName>
    </alternativeName>
    <alternativeName>
        <fullName evidence="6">Phosphoribosylformylglycinamidine synthase subunit III</fullName>
    </alternativeName>
</protein>
<comment type="function">
    <text evidence="6">Part of the phosphoribosylformylglycinamidine synthase complex involved in the purines biosynthetic pathway. Catalyzes the ATP-dependent conversion of formylglycinamide ribonucleotide (FGAR) and glutamine to yield formylglycinamidine ribonucleotide (FGAM) and glutamate. The FGAM synthase complex is composed of three subunits. PurQ produces an ammonia molecule by converting glutamine to glutamate. PurL transfers the ammonia molecule to FGAR to form FGAM in an ATP-dependent manner. PurS interacts with PurQ and PurL and is thought to assist in the transfer of the ammonia molecule from PurQ to PurL.</text>
</comment>
<sequence length="80" mass="9013">MKAIVHVNLKPGVLDPQGRAIARSLNHMGFDMVEDVRQGKTLELDLKSDNPEDAKAEVEKMCEQLLANTVIENYEFEISE</sequence>
<dbReference type="Proteomes" id="UP000885830">
    <property type="component" value="Unassembled WGS sequence"/>
</dbReference>
<dbReference type="EMBL" id="DRMJ01000067">
    <property type="protein sequence ID" value="HHL42263.1"/>
    <property type="molecule type" value="Genomic_DNA"/>
</dbReference>
<comment type="caution">
    <text evidence="7">The sequence shown here is derived from an EMBL/GenBank/DDBJ whole genome shotgun (WGS) entry which is preliminary data.</text>
</comment>
<comment type="pathway">
    <text evidence="6">Purine metabolism; IMP biosynthesis via de novo pathway; 5-amino-1-(5-phospho-D-ribosyl)imidazole from N(2)-formyl-N(1)-(5-phospho-D-ribosyl)glycinamide: step 1/2.</text>
</comment>
<keyword evidence="3 6" id="KW-0547">Nucleotide-binding</keyword>
<evidence type="ECO:0000256" key="1">
    <source>
        <dbReference type="ARBA" id="ARBA00022490"/>
    </source>
</evidence>
<dbReference type="HAMAP" id="MF_01926">
    <property type="entry name" value="PurS"/>
    <property type="match status" value="1"/>
</dbReference>
<dbReference type="InterPro" id="IPR036604">
    <property type="entry name" value="PurS-like_sf"/>
</dbReference>
<comment type="catalytic activity">
    <reaction evidence="6">
        <text>N(2)-formyl-N(1)-(5-phospho-beta-D-ribosyl)glycinamide + L-glutamine + ATP + H2O = 2-formamido-N(1)-(5-O-phospho-beta-D-ribosyl)acetamidine + L-glutamate + ADP + phosphate + H(+)</text>
        <dbReference type="Rhea" id="RHEA:17129"/>
        <dbReference type="ChEBI" id="CHEBI:15377"/>
        <dbReference type="ChEBI" id="CHEBI:15378"/>
        <dbReference type="ChEBI" id="CHEBI:29985"/>
        <dbReference type="ChEBI" id="CHEBI:30616"/>
        <dbReference type="ChEBI" id="CHEBI:43474"/>
        <dbReference type="ChEBI" id="CHEBI:58359"/>
        <dbReference type="ChEBI" id="CHEBI:147286"/>
        <dbReference type="ChEBI" id="CHEBI:147287"/>
        <dbReference type="ChEBI" id="CHEBI:456216"/>
        <dbReference type="EC" id="6.3.5.3"/>
    </reaction>
</comment>
<dbReference type="GO" id="GO:0006189">
    <property type="term" value="P:'de novo' IMP biosynthetic process"/>
    <property type="evidence" value="ECO:0007669"/>
    <property type="project" value="UniProtKB-UniRule"/>
</dbReference>
<dbReference type="NCBIfam" id="NF004630">
    <property type="entry name" value="PRK05974.1"/>
    <property type="match status" value="1"/>
</dbReference>
<dbReference type="GO" id="GO:0004642">
    <property type="term" value="F:phosphoribosylformylglycinamidine synthase activity"/>
    <property type="evidence" value="ECO:0007669"/>
    <property type="project" value="UniProtKB-UniRule"/>
</dbReference>
<dbReference type="GO" id="GO:0005737">
    <property type="term" value="C:cytoplasm"/>
    <property type="evidence" value="ECO:0007669"/>
    <property type="project" value="UniProtKB-SubCell"/>
</dbReference>
<evidence type="ECO:0000313" key="7">
    <source>
        <dbReference type="EMBL" id="HHL42263.1"/>
    </source>
</evidence>
<proteinExistence type="inferred from homology"/>
<dbReference type="PANTHER" id="PTHR34696:SF1">
    <property type="entry name" value="PHOSPHORIBOSYLFORMYLGLYCINAMIDINE SYNTHASE SUBUNIT PURS"/>
    <property type="match status" value="1"/>
</dbReference>
<dbReference type="SUPFAM" id="SSF82697">
    <property type="entry name" value="PurS-like"/>
    <property type="match status" value="1"/>
</dbReference>
<comment type="similarity">
    <text evidence="6">Belongs to the PurS family.</text>
</comment>
<keyword evidence="4 6" id="KW-0658">Purine biosynthesis</keyword>
<comment type="subunit">
    <text evidence="6">Part of the FGAM synthase complex composed of 1 PurL, 1 PurQ and 2 PurS subunits.</text>
</comment>
<dbReference type="UniPathway" id="UPA00074">
    <property type="reaction ID" value="UER00128"/>
</dbReference>
<keyword evidence="2 6" id="KW-0436">Ligase</keyword>
<gene>
    <name evidence="6 7" type="primary">purS</name>
    <name evidence="7" type="ORF">ENJ42_01475</name>
</gene>
<dbReference type="EC" id="6.3.5.3" evidence="6"/>
<evidence type="ECO:0000256" key="3">
    <source>
        <dbReference type="ARBA" id="ARBA00022741"/>
    </source>
</evidence>
<dbReference type="AlphaFoldDB" id="A0A7C5QZV6"/>
<evidence type="ECO:0000256" key="6">
    <source>
        <dbReference type="HAMAP-Rule" id="MF_01926"/>
    </source>
</evidence>
<keyword evidence="5 6" id="KW-0067">ATP-binding</keyword>
<dbReference type="PANTHER" id="PTHR34696">
    <property type="entry name" value="PHOSPHORIBOSYLFORMYLGLYCINAMIDINE SYNTHASE SUBUNIT PURS"/>
    <property type="match status" value="1"/>
</dbReference>
<name>A0A7C5QZV6_9PROT</name>
<evidence type="ECO:0000256" key="4">
    <source>
        <dbReference type="ARBA" id="ARBA00022755"/>
    </source>
</evidence>
<evidence type="ECO:0000256" key="2">
    <source>
        <dbReference type="ARBA" id="ARBA00022598"/>
    </source>
</evidence>
<dbReference type="GO" id="GO:0005524">
    <property type="term" value="F:ATP binding"/>
    <property type="evidence" value="ECO:0007669"/>
    <property type="project" value="UniProtKB-UniRule"/>
</dbReference>